<sequence length="137" mass="14999">MNDHHISTSLKHGTERSGKPAARGDQTNVSRTPADGNIHWTNEFSIELVLRPHLKLSVKYECTNELISVLKKCDADDGIGAMVLTGSKKAFAAGADVKEMSGMDYATLVKKNFIAEWEEISRIRKPVIAAVNGYAVN</sequence>
<dbReference type="OrthoDB" id="5825776at2759"/>
<keyword evidence="4" id="KW-1185">Reference proteome</keyword>
<dbReference type="Pfam" id="PF00378">
    <property type="entry name" value="ECH_1"/>
    <property type="match status" value="1"/>
</dbReference>
<dbReference type="PANTHER" id="PTHR43802">
    <property type="entry name" value="ENOYL-COA HYDRATASE"/>
    <property type="match status" value="1"/>
</dbReference>
<dbReference type="Proteomes" id="UP000270296">
    <property type="component" value="Unassembled WGS sequence"/>
</dbReference>
<feature type="compositionally biased region" description="Basic and acidic residues" evidence="2">
    <location>
        <begin position="1"/>
        <end position="18"/>
    </location>
</feature>
<dbReference type="InterPro" id="IPR029045">
    <property type="entry name" value="ClpP/crotonase-like_dom_sf"/>
</dbReference>
<reference evidence="3 4" key="2">
    <citation type="submission" date="2018-11" db="EMBL/GenBank/DDBJ databases">
        <authorList>
            <consortium name="Pathogen Informatics"/>
        </authorList>
    </citation>
    <scope>NUCLEOTIDE SEQUENCE [LARGE SCALE GENOMIC DNA]</scope>
</reference>
<gene>
    <name evidence="3" type="ORF">SBAD_LOCUS860</name>
</gene>
<dbReference type="EMBL" id="UZAM01006644">
    <property type="protein sequence ID" value="VDO92389.1"/>
    <property type="molecule type" value="Genomic_DNA"/>
</dbReference>
<organism evidence="5">
    <name type="scientific">Soboliphyme baturini</name>
    <dbReference type="NCBI Taxonomy" id="241478"/>
    <lineage>
        <taxon>Eukaryota</taxon>
        <taxon>Metazoa</taxon>
        <taxon>Ecdysozoa</taxon>
        <taxon>Nematoda</taxon>
        <taxon>Enoplea</taxon>
        <taxon>Dorylaimia</taxon>
        <taxon>Dioctophymatida</taxon>
        <taxon>Dioctophymatoidea</taxon>
        <taxon>Soboliphymatidae</taxon>
        <taxon>Soboliphyme</taxon>
    </lineage>
</organism>
<dbReference type="Gene3D" id="3.90.226.10">
    <property type="entry name" value="2-enoyl-CoA Hydratase, Chain A, domain 1"/>
    <property type="match status" value="1"/>
</dbReference>
<dbReference type="InterPro" id="IPR001753">
    <property type="entry name" value="Enoyl-CoA_hydra/iso"/>
</dbReference>
<dbReference type="WBParaSite" id="SBAD_0000088301-mRNA-1">
    <property type="protein sequence ID" value="SBAD_0000088301-mRNA-1"/>
    <property type="gene ID" value="SBAD_0000088301"/>
</dbReference>
<evidence type="ECO:0000313" key="5">
    <source>
        <dbReference type="WBParaSite" id="SBAD_0000088301-mRNA-1"/>
    </source>
</evidence>
<name>A0A183IB66_9BILA</name>
<evidence type="ECO:0000256" key="2">
    <source>
        <dbReference type="SAM" id="MobiDB-lite"/>
    </source>
</evidence>
<dbReference type="SUPFAM" id="SSF52096">
    <property type="entry name" value="ClpP/crotonase"/>
    <property type="match status" value="1"/>
</dbReference>
<proteinExistence type="inferred from homology"/>
<reference evidence="5" key="1">
    <citation type="submission" date="2016-06" db="UniProtKB">
        <authorList>
            <consortium name="WormBaseParasite"/>
        </authorList>
    </citation>
    <scope>IDENTIFICATION</scope>
</reference>
<protein>
    <submittedName>
        <fullName evidence="5">Enoyl-CoA hydratase</fullName>
    </submittedName>
</protein>
<dbReference type="AlphaFoldDB" id="A0A183IB66"/>
<evidence type="ECO:0000313" key="4">
    <source>
        <dbReference type="Proteomes" id="UP000270296"/>
    </source>
</evidence>
<comment type="similarity">
    <text evidence="1">Belongs to the enoyl-CoA hydratase/isomerase family.</text>
</comment>
<evidence type="ECO:0000256" key="1">
    <source>
        <dbReference type="ARBA" id="ARBA00005254"/>
    </source>
</evidence>
<dbReference type="PANTHER" id="PTHR43802:SF1">
    <property type="entry name" value="IP11341P-RELATED"/>
    <property type="match status" value="1"/>
</dbReference>
<evidence type="ECO:0000313" key="3">
    <source>
        <dbReference type="EMBL" id="VDO92389.1"/>
    </source>
</evidence>
<dbReference type="CDD" id="cd06558">
    <property type="entry name" value="crotonase-like"/>
    <property type="match status" value="1"/>
</dbReference>
<feature type="region of interest" description="Disordered" evidence="2">
    <location>
        <begin position="1"/>
        <end position="34"/>
    </location>
</feature>
<accession>A0A183IB66</accession>